<comment type="similarity">
    <text evidence="2">Belongs to the krueppel C2H2-type zinc-finger protein family.</text>
</comment>
<feature type="domain" description="C2H2-type" evidence="14">
    <location>
        <begin position="450"/>
        <end position="477"/>
    </location>
</feature>
<dbReference type="InterPro" id="IPR038269">
    <property type="entry name" value="SCAN_sf"/>
</dbReference>
<evidence type="ECO:0000256" key="12">
    <source>
        <dbReference type="PROSITE-ProRule" id="PRU00187"/>
    </source>
</evidence>
<dbReference type="AlphaFoldDB" id="A0AA41MV00"/>
<dbReference type="EMBL" id="JAATJV010328800">
    <property type="protein sequence ID" value="MBZ3878498.1"/>
    <property type="molecule type" value="Genomic_DNA"/>
</dbReference>
<keyword evidence="5 11" id="KW-0863">Zinc-finger</keyword>
<keyword evidence="10 12" id="KW-0539">Nucleus</keyword>
<evidence type="ECO:0000256" key="7">
    <source>
        <dbReference type="ARBA" id="ARBA00023015"/>
    </source>
</evidence>
<dbReference type="CDD" id="cd07936">
    <property type="entry name" value="SCAN"/>
    <property type="match status" value="1"/>
</dbReference>
<protein>
    <submittedName>
        <fullName evidence="17">Zinc finger protein 446</fullName>
    </submittedName>
</protein>
<evidence type="ECO:0000256" key="3">
    <source>
        <dbReference type="ARBA" id="ARBA00022723"/>
    </source>
</evidence>
<dbReference type="Pfam" id="PF00096">
    <property type="entry name" value="zf-C2H2"/>
    <property type="match status" value="2"/>
</dbReference>
<feature type="region of interest" description="Disordered" evidence="13">
    <location>
        <begin position="392"/>
        <end position="415"/>
    </location>
</feature>
<evidence type="ECO:0000256" key="5">
    <source>
        <dbReference type="ARBA" id="ARBA00022771"/>
    </source>
</evidence>
<dbReference type="Pfam" id="PF01352">
    <property type="entry name" value="KRAB"/>
    <property type="match status" value="1"/>
</dbReference>
<dbReference type="PANTHER" id="PTHR45935">
    <property type="entry name" value="PROTEIN ZBED8-RELATED"/>
    <property type="match status" value="1"/>
</dbReference>
<dbReference type="Gene3D" id="3.30.160.60">
    <property type="entry name" value="Classic Zinc Finger"/>
    <property type="match status" value="3"/>
</dbReference>
<evidence type="ECO:0000256" key="8">
    <source>
        <dbReference type="ARBA" id="ARBA00023125"/>
    </source>
</evidence>
<evidence type="ECO:0000256" key="9">
    <source>
        <dbReference type="ARBA" id="ARBA00023163"/>
    </source>
</evidence>
<dbReference type="SMART" id="SM00431">
    <property type="entry name" value="SCAN"/>
    <property type="match status" value="1"/>
</dbReference>
<evidence type="ECO:0000256" key="13">
    <source>
        <dbReference type="SAM" id="MobiDB-lite"/>
    </source>
</evidence>
<dbReference type="GO" id="GO:0006355">
    <property type="term" value="P:regulation of DNA-templated transcription"/>
    <property type="evidence" value="ECO:0007669"/>
    <property type="project" value="InterPro"/>
</dbReference>
<gene>
    <name evidence="17" type="ORF">SUZIE_148215</name>
</gene>
<dbReference type="PROSITE" id="PS00028">
    <property type="entry name" value="ZINC_FINGER_C2H2_1"/>
    <property type="match status" value="3"/>
</dbReference>
<dbReference type="GO" id="GO:0005634">
    <property type="term" value="C:nucleus"/>
    <property type="evidence" value="ECO:0007669"/>
    <property type="project" value="UniProtKB-SubCell"/>
</dbReference>
<dbReference type="InterPro" id="IPR001909">
    <property type="entry name" value="KRAB"/>
</dbReference>
<keyword evidence="18" id="KW-1185">Reference proteome</keyword>
<evidence type="ECO:0000256" key="6">
    <source>
        <dbReference type="ARBA" id="ARBA00022833"/>
    </source>
</evidence>
<dbReference type="PROSITE" id="PS50804">
    <property type="entry name" value="SCAN_BOX"/>
    <property type="match status" value="1"/>
</dbReference>
<keyword evidence="8" id="KW-0238">DNA-binding</keyword>
<dbReference type="Pfam" id="PF02023">
    <property type="entry name" value="SCAN"/>
    <property type="match status" value="1"/>
</dbReference>
<feature type="compositionally biased region" description="Gly residues" evidence="13">
    <location>
        <begin position="14"/>
        <end position="24"/>
    </location>
</feature>
<dbReference type="SUPFAM" id="SSF47353">
    <property type="entry name" value="Retrovirus capsid dimerization domain-like"/>
    <property type="match status" value="1"/>
</dbReference>
<dbReference type="SUPFAM" id="SSF109640">
    <property type="entry name" value="KRAB domain (Kruppel-associated box)"/>
    <property type="match status" value="1"/>
</dbReference>
<reference evidence="17" key="1">
    <citation type="submission" date="2020-03" db="EMBL/GenBank/DDBJ databases">
        <title>Studies in the Genomics of Life Span.</title>
        <authorList>
            <person name="Glass D."/>
        </authorList>
    </citation>
    <scope>NUCLEOTIDE SEQUENCE</scope>
    <source>
        <strain evidence="17">SUZIE</strain>
        <tissue evidence="17">Muscle</tissue>
    </source>
</reference>
<comment type="caution">
    <text evidence="17">The sequence shown here is derived from an EMBL/GenBank/DDBJ whole genome shotgun (WGS) entry which is preliminary data.</text>
</comment>
<feature type="domain" description="SCAN box" evidence="15">
    <location>
        <begin position="175"/>
        <end position="256"/>
    </location>
</feature>
<dbReference type="Proteomes" id="UP001166674">
    <property type="component" value="Unassembled WGS sequence"/>
</dbReference>
<dbReference type="PROSITE" id="PS50805">
    <property type="entry name" value="KRAB"/>
    <property type="match status" value="1"/>
</dbReference>
<feature type="compositionally biased region" description="Basic and acidic residues" evidence="13">
    <location>
        <begin position="298"/>
        <end position="309"/>
    </location>
</feature>
<dbReference type="FunFam" id="1.10.4020.10:FF:000001">
    <property type="entry name" value="zinc finger protein 263 isoform X1"/>
    <property type="match status" value="1"/>
</dbReference>
<evidence type="ECO:0000313" key="17">
    <source>
        <dbReference type="EMBL" id="MBZ3878498.1"/>
    </source>
</evidence>
<dbReference type="CDD" id="cd07765">
    <property type="entry name" value="KRAB_A-box"/>
    <property type="match status" value="1"/>
</dbReference>
<feature type="compositionally biased region" description="Polar residues" evidence="13">
    <location>
        <begin position="121"/>
        <end position="134"/>
    </location>
</feature>
<keyword evidence="3" id="KW-0479">Metal-binding</keyword>
<evidence type="ECO:0000256" key="10">
    <source>
        <dbReference type="ARBA" id="ARBA00023242"/>
    </source>
</evidence>
<dbReference type="FunFam" id="3.30.160.60:FF:000189">
    <property type="entry name" value="zinc finger protein 133 isoform X1"/>
    <property type="match status" value="1"/>
</dbReference>
<sequence>MRKVPSGSRVRGGRVPGRGGGRQGWGALLRQRGVRGSYGELASREQSADALLCFRGSRETWSWGSRWCLRPASPGQRAGGASGCARRHFREVTSGPGAAAETGAWFSRKICSFPSRYGAQTPTSEGLGRTSLTAPRSPLVVPKRPSKTRMPSPLGSPHRPLSNPETTLEEPEAARLRFRGFCYKEVAGPREALTRLRELCRRWLRPESCSKEQMLELLVLEQFVGTLPAEIQAWVQGQRPGSPEEAAALVEGLQHDPGQLLGWEEWGLLHPSQKELYWDAMLEKYGTVVSLAGLPPPRAEERAESKSEPSLEPELGTPHSGPEVGESRSPGEHSLSLPGVGAEVAAPGHSQVCTSPPPGLPCTPAQPKPYVCQQCGRGFDWKSVFVIHHRSHTGGPCPERPPQAPREPVARPPRRLLGPRSYTCEECGRSFSWKSQLVIHRKSHAGQRRHFCSDCGRSFDWKSQLVIHRKSHRPEAP</sequence>
<keyword evidence="6" id="KW-0862">Zinc</keyword>
<feature type="region of interest" description="Disordered" evidence="13">
    <location>
        <begin position="296"/>
        <end position="341"/>
    </location>
</feature>
<dbReference type="Gene3D" id="1.10.4020.10">
    <property type="entry name" value="DNA breaking-rejoining enzymes"/>
    <property type="match status" value="1"/>
</dbReference>
<dbReference type="GO" id="GO:0003677">
    <property type="term" value="F:DNA binding"/>
    <property type="evidence" value="ECO:0007669"/>
    <property type="project" value="UniProtKB-KW"/>
</dbReference>
<feature type="domain" description="C2H2-type" evidence="14">
    <location>
        <begin position="370"/>
        <end position="394"/>
    </location>
</feature>
<feature type="domain" description="C2H2-type" evidence="14">
    <location>
        <begin position="422"/>
        <end position="449"/>
    </location>
</feature>
<dbReference type="InterPro" id="IPR003309">
    <property type="entry name" value="SCAN_dom"/>
</dbReference>
<name>A0AA41MV00_SCICA</name>
<evidence type="ECO:0000256" key="4">
    <source>
        <dbReference type="ARBA" id="ARBA00022737"/>
    </source>
</evidence>
<feature type="region of interest" description="Disordered" evidence="13">
    <location>
        <begin position="121"/>
        <end position="169"/>
    </location>
</feature>
<evidence type="ECO:0000256" key="1">
    <source>
        <dbReference type="ARBA" id="ARBA00004123"/>
    </source>
</evidence>
<keyword evidence="7" id="KW-0805">Transcription regulation</keyword>
<evidence type="ECO:0000313" key="18">
    <source>
        <dbReference type="Proteomes" id="UP001166674"/>
    </source>
</evidence>
<evidence type="ECO:0000259" key="15">
    <source>
        <dbReference type="PROSITE" id="PS50804"/>
    </source>
</evidence>
<dbReference type="SUPFAM" id="SSF57667">
    <property type="entry name" value="beta-beta-alpha zinc fingers"/>
    <property type="match status" value="2"/>
</dbReference>
<dbReference type="SMART" id="SM00349">
    <property type="entry name" value="KRAB"/>
    <property type="match status" value="1"/>
</dbReference>
<comment type="subcellular location">
    <subcellularLocation>
        <location evidence="1 12">Nucleus</location>
    </subcellularLocation>
</comment>
<evidence type="ECO:0000256" key="2">
    <source>
        <dbReference type="ARBA" id="ARBA00006991"/>
    </source>
</evidence>
<dbReference type="InterPro" id="IPR050916">
    <property type="entry name" value="SCAN-C2H2_zinc_finger"/>
</dbReference>
<accession>A0AA41MV00</accession>
<dbReference type="FunFam" id="3.30.160.60:FF:001613">
    <property type="entry name" value="Zinc finger protein 446"/>
    <property type="match status" value="1"/>
</dbReference>
<evidence type="ECO:0000256" key="11">
    <source>
        <dbReference type="PROSITE-ProRule" id="PRU00042"/>
    </source>
</evidence>
<proteinExistence type="inferred from homology"/>
<dbReference type="InterPro" id="IPR036051">
    <property type="entry name" value="KRAB_dom_sf"/>
</dbReference>
<dbReference type="Gene3D" id="6.10.140.140">
    <property type="match status" value="1"/>
</dbReference>
<evidence type="ECO:0000259" key="14">
    <source>
        <dbReference type="PROSITE" id="PS50157"/>
    </source>
</evidence>
<organism evidence="17 18">
    <name type="scientific">Sciurus carolinensis</name>
    <name type="common">Eastern gray squirrel</name>
    <dbReference type="NCBI Taxonomy" id="30640"/>
    <lineage>
        <taxon>Eukaryota</taxon>
        <taxon>Metazoa</taxon>
        <taxon>Chordata</taxon>
        <taxon>Craniata</taxon>
        <taxon>Vertebrata</taxon>
        <taxon>Euteleostomi</taxon>
        <taxon>Mammalia</taxon>
        <taxon>Eutheria</taxon>
        <taxon>Euarchontoglires</taxon>
        <taxon>Glires</taxon>
        <taxon>Rodentia</taxon>
        <taxon>Sciuromorpha</taxon>
        <taxon>Sciuridae</taxon>
        <taxon>Sciurinae</taxon>
        <taxon>Sciurini</taxon>
        <taxon>Sciurus</taxon>
    </lineage>
</organism>
<dbReference type="InterPro" id="IPR013087">
    <property type="entry name" value="Znf_C2H2_type"/>
</dbReference>
<dbReference type="SMART" id="SM00355">
    <property type="entry name" value="ZnF_C2H2"/>
    <property type="match status" value="3"/>
</dbReference>
<keyword evidence="9" id="KW-0804">Transcription</keyword>
<evidence type="ECO:0000259" key="16">
    <source>
        <dbReference type="PROSITE" id="PS50805"/>
    </source>
</evidence>
<keyword evidence="4" id="KW-0677">Repeat</keyword>
<dbReference type="InterPro" id="IPR036236">
    <property type="entry name" value="Znf_C2H2_sf"/>
</dbReference>
<dbReference type="FunFam" id="3.30.160.60:FF:001246">
    <property type="entry name" value="Zinc finger protein 446"/>
    <property type="match status" value="1"/>
</dbReference>
<feature type="domain" description="KRAB" evidence="16">
    <location>
        <begin position="252"/>
        <end position="347"/>
    </location>
</feature>
<dbReference type="GO" id="GO:0008270">
    <property type="term" value="F:zinc ion binding"/>
    <property type="evidence" value="ECO:0007669"/>
    <property type="project" value="UniProtKB-KW"/>
</dbReference>
<dbReference type="PANTHER" id="PTHR45935:SF27">
    <property type="entry name" value="ZINC FINGER PROTEIN 446"/>
    <property type="match status" value="1"/>
</dbReference>
<feature type="region of interest" description="Disordered" evidence="13">
    <location>
        <begin position="1"/>
        <end position="25"/>
    </location>
</feature>
<dbReference type="PROSITE" id="PS50157">
    <property type="entry name" value="ZINC_FINGER_C2H2_2"/>
    <property type="match status" value="3"/>
</dbReference>